<proteinExistence type="predicted"/>
<dbReference type="STRING" id="29343.CCDG5_0356"/>
<evidence type="ECO:0000313" key="3">
    <source>
        <dbReference type="EMBL" id="CDZ23495.1"/>
    </source>
</evidence>
<gene>
    <name evidence="3" type="ORF">CCDG5_0356</name>
</gene>
<dbReference type="Pfam" id="PF01706">
    <property type="entry name" value="FliG_C"/>
    <property type="match status" value="1"/>
</dbReference>
<protein>
    <recommendedName>
        <fullName evidence="2">Flagellar motor switch protein FliG C-terminal domain-containing protein</fullName>
    </recommendedName>
</protein>
<keyword evidence="4" id="KW-1185">Reference proteome</keyword>
<feature type="region of interest" description="Disordered" evidence="1">
    <location>
        <begin position="227"/>
        <end position="307"/>
    </location>
</feature>
<evidence type="ECO:0000256" key="1">
    <source>
        <dbReference type="SAM" id="MobiDB-lite"/>
    </source>
</evidence>
<evidence type="ECO:0000259" key="2">
    <source>
        <dbReference type="Pfam" id="PF01706"/>
    </source>
</evidence>
<sequence length="447" mass="50263">MRSLSEVIKSSRVLLDKEPKVLKIDIEPKTKAVPKPESNPIEDESNPIEDVEAILEKNAKESAEIALRNALRKAKEITDRANIDANLAYNDALKSGRSSGYEAGLKEGREEGEKTAEQMVVSAAHDFLDTVTSLDEKLYEKLSADREDCIDFAFNLASKILNVDIDRNKSEYKELLSDFMNIQTTLMTLSADGKDYSFETLRPDDILESSRDMAHISLTKNISETNSDDIYNKEENNSQTPISADNLTENNLLEDGPDESGPEASVDVTEQVNDTENAYKEADGEPHVGSHENEIRFEESEPEMPEDSYITDEDVDEEQDEPADYYHPEEMVQSEKYVFIRPSVKSVKIPKNDSDNEKFAFSEIKYLSQEILKAVVKKVNIKDLSAALNGADEDIISSLMNAMSNKNREKVLDAIKYLGPIPQPEIDAARKRIAEIAYEMSQKRSRA</sequence>
<dbReference type="Proteomes" id="UP000032431">
    <property type="component" value="Chromosome I"/>
</dbReference>
<dbReference type="HOGENOM" id="CLU_612093_0_0_9"/>
<dbReference type="SUPFAM" id="SSF48029">
    <property type="entry name" value="FliG"/>
    <property type="match status" value="1"/>
</dbReference>
<feature type="compositionally biased region" description="Polar residues" evidence="1">
    <location>
        <begin position="237"/>
        <end position="251"/>
    </location>
</feature>
<feature type="compositionally biased region" description="Basic and acidic residues" evidence="1">
    <location>
        <begin position="277"/>
        <end position="299"/>
    </location>
</feature>
<reference evidence="4" key="1">
    <citation type="submission" date="2014-07" db="EMBL/GenBank/DDBJ databases">
        <authorList>
            <person name="Wibberg D."/>
        </authorList>
    </citation>
    <scope>NUCLEOTIDE SEQUENCE [LARGE SCALE GENOMIC DNA]</scope>
    <source>
        <strain evidence="4">DG5</strain>
    </source>
</reference>
<feature type="domain" description="Flagellar motor switch protein FliG C-terminal" evidence="2">
    <location>
        <begin position="357"/>
        <end position="442"/>
    </location>
</feature>
<dbReference type="InterPro" id="IPR023087">
    <property type="entry name" value="Flg_Motor_Flig_C"/>
</dbReference>
<dbReference type="AlphaFoldDB" id="A0A078KQS5"/>
<dbReference type="KEGG" id="ccel:CCDG5_0356"/>
<dbReference type="Gene3D" id="1.10.220.30">
    <property type="match status" value="1"/>
</dbReference>
<organism evidence="3 4">
    <name type="scientific">[Clostridium] cellulosi</name>
    <dbReference type="NCBI Taxonomy" id="29343"/>
    <lineage>
        <taxon>Bacteria</taxon>
        <taxon>Bacillati</taxon>
        <taxon>Bacillota</taxon>
        <taxon>Clostridia</taxon>
        <taxon>Eubacteriales</taxon>
        <taxon>Oscillospiraceae</taxon>
        <taxon>Oscillospiraceae incertae sedis</taxon>
    </lineage>
</organism>
<dbReference type="InterPro" id="IPR011002">
    <property type="entry name" value="FliG_a-hlx"/>
</dbReference>
<evidence type="ECO:0000313" key="4">
    <source>
        <dbReference type="Proteomes" id="UP000032431"/>
    </source>
</evidence>
<dbReference type="EMBL" id="LM995447">
    <property type="protein sequence ID" value="CDZ23495.1"/>
    <property type="molecule type" value="Genomic_DNA"/>
</dbReference>
<dbReference type="PATRIC" id="fig|29343.3.peg.372"/>
<accession>A0A078KQS5</accession>
<name>A0A078KQS5_9FIRM</name>